<dbReference type="RefSeq" id="WP_007635128.1">
    <property type="nucleotide sequence ID" value="NC_020514.1"/>
</dbReference>
<feature type="transmembrane region" description="Helical" evidence="9">
    <location>
        <begin position="63"/>
        <end position="80"/>
    </location>
</feature>
<evidence type="ECO:0000313" key="12">
    <source>
        <dbReference type="Proteomes" id="UP000011864"/>
    </source>
</evidence>
<organism evidence="11 12">
    <name type="scientific">Paraglaciecola psychrophila 170</name>
    <dbReference type="NCBI Taxonomy" id="1129794"/>
    <lineage>
        <taxon>Bacteria</taxon>
        <taxon>Pseudomonadati</taxon>
        <taxon>Pseudomonadota</taxon>
        <taxon>Gammaproteobacteria</taxon>
        <taxon>Alteromonadales</taxon>
        <taxon>Alteromonadaceae</taxon>
        <taxon>Paraglaciecola</taxon>
    </lineage>
</organism>
<dbReference type="InterPro" id="IPR055348">
    <property type="entry name" value="DctQ"/>
</dbReference>
<dbReference type="OrthoDB" id="9795655at2"/>
<reference evidence="11 12" key="1">
    <citation type="journal article" date="2013" name="Genome Announc.">
        <title>Complete Genome Sequence of Glaciecola psychrophila Strain 170T.</title>
        <authorList>
            <person name="Yin J."/>
            <person name="Chen J."/>
            <person name="Liu G."/>
            <person name="Yu Y."/>
            <person name="Song L."/>
            <person name="Wang X."/>
            <person name="Qu X."/>
        </authorList>
    </citation>
    <scope>NUCLEOTIDE SEQUENCE [LARGE SCALE GENOMIC DNA]</scope>
    <source>
        <strain evidence="11 12">170</strain>
    </source>
</reference>
<keyword evidence="12" id="KW-1185">Reference proteome</keyword>
<comment type="function">
    <text evidence="9">Part of the tripartite ATP-independent periplasmic (TRAP) transport system.</text>
</comment>
<protein>
    <recommendedName>
        <fullName evidence="9">TRAP transporter small permease protein</fullName>
    </recommendedName>
</protein>
<evidence type="ECO:0000256" key="2">
    <source>
        <dbReference type="ARBA" id="ARBA00022448"/>
    </source>
</evidence>
<evidence type="ECO:0000256" key="3">
    <source>
        <dbReference type="ARBA" id="ARBA00022475"/>
    </source>
</evidence>
<name>K6YTI6_9ALTE</name>
<dbReference type="eggNOG" id="COG4665">
    <property type="taxonomic scope" value="Bacteria"/>
</dbReference>
<dbReference type="InterPro" id="IPR007387">
    <property type="entry name" value="TRAP_DctQ"/>
</dbReference>
<evidence type="ECO:0000259" key="10">
    <source>
        <dbReference type="Pfam" id="PF04290"/>
    </source>
</evidence>
<keyword evidence="4 9" id="KW-0997">Cell inner membrane</keyword>
<dbReference type="HOGENOM" id="CLU_086356_2_2_6"/>
<comment type="subunit">
    <text evidence="9">The complex comprises the extracytoplasmic solute receptor protein and the two transmembrane proteins.</text>
</comment>
<evidence type="ECO:0000256" key="4">
    <source>
        <dbReference type="ARBA" id="ARBA00022519"/>
    </source>
</evidence>
<keyword evidence="5 9" id="KW-0812">Transmembrane</keyword>
<dbReference type="AlphaFoldDB" id="K6YTI6"/>
<dbReference type="PANTHER" id="PTHR35011:SF4">
    <property type="entry name" value="SLL1102 PROTEIN"/>
    <property type="match status" value="1"/>
</dbReference>
<comment type="subcellular location">
    <subcellularLocation>
        <location evidence="1 9">Cell inner membrane</location>
        <topology evidence="1 9">Multi-pass membrane protein</topology>
    </subcellularLocation>
</comment>
<dbReference type="KEGG" id="gps:C427_0470"/>
<keyword evidence="6 9" id="KW-1133">Transmembrane helix</keyword>
<dbReference type="GO" id="GO:0005886">
    <property type="term" value="C:plasma membrane"/>
    <property type="evidence" value="ECO:0007669"/>
    <property type="project" value="UniProtKB-SubCell"/>
</dbReference>
<dbReference type="PANTHER" id="PTHR35011">
    <property type="entry name" value="2,3-DIKETO-L-GULONATE TRAP TRANSPORTER SMALL PERMEASE PROTEIN YIAM"/>
    <property type="match status" value="1"/>
</dbReference>
<feature type="transmembrane region" description="Helical" evidence="9">
    <location>
        <begin position="101"/>
        <end position="125"/>
    </location>
</feature>
<evidence type="ECO:0000256" key="9">
    <source>
        <dbReference type="RuleBase" id="RU369079"/>
    </source>
</evidence>
<keyword evidence="3" id="KW-1003">Cell membrane</keyword>
<keyword evidence="7 9" id="KW-0472">Membrane</keyword>
<keyword evidence="2 9" id="KW-0813">Transport</keyword>
<accession>K6YTI6</accession>
<dbReference type="Proteomes" id="UP000011864">
    <property type="component" value="Chromosome"/>
</dbReference>
<dbReference type="STRING" id="1129794.C427_0470"/>
<gene>
    <name evidence="11" type="ORF">C427_0470</name>
</gene>
<evidence type="ECO:0000256" key="1">
    <source>
        <dbReference type="ARBA" id="ARBA00004429"/>
    </source>
</evidence>
<dbReference type="PATRIC" id="fig|1129794.4.peg.464"/>
<evidence type="ECO:0000256" key="6">
    <source>
        <dbReference type="ARBA" id="ARBA00022989"/>
    </source>
</evidence>
<dbReference type="Pfam" id="PF04290">
    <property type="entry name" value="DctQ"/>
    <property type="match status" value="1"/>
</dbReference>
<dbReference type="GO" id="GO:0022857">
    <property type="term" value="F:transmembrane transporter activity"/>
    <property type="evidence" value="ECO:0007669"/>
    <property type="project" value="UniProtKB-UniRule"/>
</dbReference>
<sequence>MQLNRTIFWHQAAFWQKKIDVFHHALCRLVSWFTLFMVLLTFLIVVLRYGFNLGWIAMQESVMYLHGMVFLLGAAHTLRVNEHVRVDIFYRRFSTKKQARVDIFGSLFLLMPVNIFIFIVSYDYVMRAWRVMEASQEAGGIPAVFLLKSLILLFSFTMLLQGIAEVISNVAKLSLHKQSSVVAGK</sequence>
<comment type="similarity">
    <text evidence="8 9">Belongs to the TRAP transporter small permease family.</text>
</comment>
<evidence type="ECO:0000256" key="7">
    <source>
        <dbReference type="ARBA" id="ARBA00023136"/>
    </source>
</evidence>
<evidence type="ECO:0000256" key="8">
    <source>
        <dbReference type="ARBA" id="ARBA00038436"/>
    </source>
</evidence>
<evidence type="ECO:0000256" key="5">
    <source>
        <dbReference type="ARBA" id="ARBA00022692"/>
    </source>
</evidence>
<evidence type="ECO:0000313" key="11">
    <source>
        <dbReference type="EMBL" id="AGH42580.1"/>
    </source>
</evidence>
<feature type="domain" description="Tripartite ATP-independent periplasmic transporters DctQ component" evidence="10">
    <location>
        <begin position="37"/>
        <end position="170"/>
    </location>
</feature>
<feature type="transmembrane region" description="Helical" evidence="9">
    <location>
        <begin position="26"/>
        <end position="51"/>
    </location>
</feature>
<dbReference type="EMBL" id="CP003837">
    <property type="protein sequence ID" value="AGH42580.1"/>
    <property type="molecule type" value="Genomic_DNA"/>
</dbReference>
<proteinExistence type="inferred from homology"/>
<feature type="transmembrane region" description="Helical" evidence="9">
    <location>
        <begin position="145"/>
        <end position="167"/>
    </location>
</feature>